<dbReference type="PANTHER" id="PTHR47165:SF4">
    <property type="entry name" value="OS03G0429900 PROTEIN"/>
    <property type="match status" value="1"/>
</dbReference>
<accession>A0ABQ7LTM9</accession>
<dbReference type="Gene3D" id="2.40.50.140">
    <property type="entry name" value="Nucleic acid-binding proteins"/>
    <property type="match status" value="1"/>
</dbReference>
<evidence type="ECO:0008006" key="3">
    <source>
        <dbReference type="Google" id="ProtNLM"/>
    </source>
</evidence>
<dbReference type="EMBL" id="JADBGQ010000007">
    <property type="protein sequence ID" value="KAG5389910.1"/>
    <property type="molecule type" value="Genomic_DNA"/>
</dbReference>
<keyword evidence="2" id="KW-1185">Reference proteome</keyword>
<organism evidence="1 2">
    <name type="scientific">Brassica rapa subsp. trilocularis</name>
    <dbReference type="NCBI Taxonomy" id="1813537"/>
    <lineage>
        <taxon>Eukaryota</taxon>
        <taxon>Viridiplantae</taxon>
        <taxon>Streptophyta</taxon>
        <taxon>Embryophyta</taxon>
        <taxon>Tracheophyta</taxon>
        <taxon>Spermatophyta</taxon>
        <taxon>Magnoliopsida</taxon>
        <taxon>eudicotyledons</taxon>
        <taxon>Gunneridae</taxon>
        <taxon>Pentapetalae</taxon>
        <taxon>rosids</taxon>
        <taxon>malvids</taxon>
        <taxon>Brassicales</taxon>
        <taxon>Brassicaceae</taxon>
        <taxon>Brassiceae</taxon>
        <taxon>Brassica</taxon>
    </lineage>
</organism>
<gene>
    <name evidence="1" type="primary">A08g508940.1_BraROA</name>
    <name evidence="1" type="ORF">IGI04_031451</name>
</gene>
<proteinExistence type="predicted"/>
<dbReference type="InterPro" id="IPR012340">
    <property type="entry name" value="NA-bd_OB-fold"/>
</dbReference>
<comment type="caution">
    <text evidence="1">The sequence shown here is derived from an EMBL/GenBank/DDBJ whole genome shotgun (WGS) entry which is preliminary data.</text>
</comment>
<reference evidence="1 2" key="1">
    <citation type="submission" date="2021-03" db="EMBL/GenBank/DDBJ databases">
        <authorList>
            <person name="King G.J."/>
            <person name="Bancroft I."/>
            <person name="Baten A."/>
            <person name="Bloomfield J."/>
            <person name="Borpatragohain P."/>
            <person name="He Z."/>
            <person name="Irish N."/>
            <person name="Irwin J."/>
            <person name="Liu K."/>
            <person name="Mauleon R.P."/>
            <person name="Moore J."/>
            <person name="Morris R."/>
            <person name="Ostergaard L."/>
            <person name="Wang B."/>
            <person name="Wells R."/>
        </authorList>
    </citation>
    <scope>NUCLEOTIDE SEQUENCE [LARGE SCALE GENOMIC DNA]</scope>
    <source>
        <strain evidence="1">R-o-18</strain>
        <tissue evidence="1">Leaf</tissue>
    </source>
</reference>
<evidence type="ECO:0000313" key="1">
    <source>
        <dbReference type="EMBL" id="KAG5389910.1"/>
    </source>
</evidence>
<dbReference type="SUPFAM" id="SSF50249">
    <property type="entry name" value="Nucleic acid-binding proteins"/>
    <property type="match status" value="1"/>
</dbReference>
<dbReference type="PANTHER" id="PTHR47165">
    <property type="entry name" value="OS03G0429900 PROTEIN"/>
    <property type="match status" value="1"/>
</dbReference>
<evidence type="ECO:0000313" key="2">
    <source>
        <dbReference type="Proteomes" id="UP000823674"/>
    </source>
</evidence>
<protein>
    <recommendedName>
        <fullName evidence="3">DUF223 domain-containing protein</fullName>
    </recommendedName>
</protein>
<dbReference type="Proteomes" id="UP000823674">
    <property type="component" value="Chromosome A08"/>
</dbReference>
<sequence>MEQPPLPPPSQTAVTSSMQHIPQKIHQLQEGISIRPIIVCIRNVWDIKKHQTDSTRTSIGFMCYDHNGQLLEGRVTGEIQPNDSKNLTEGDSYEFSRFYVIHNSRQRKLTQLPYYIQIGQRTTALNVTLDGPMFPVHSLSPQKYTNLLRLASTPTYLPDVVGQIVIIQKIKLDHPELNIDATIGLRLNRSTIVKLILCDQQAADFSILQSKKNRKFKVMIITSVIPKLIQGKLILHSSPATVFYFNKSIDYIKHFKRRIRDYAKTCSTTFLHA</sequence>
<name>A0ABQ7LTM9_BRACM</name>